<proteinExistence type="predicted"/>
<dbReference type="EMBL" id="LAZR01005560">
    <property type="protein sequence ID" value="KKM98917.1"/>
    <property type="molecule type" value="Genomic_DNA"/>
</dbReference>
<comment type="caution">
    <text evidence="1">The sequence shown here is derived from an EMBL/GenBank/DDBJ whole genome shotgun (WGS) entry which is preliminary data.</text>
</comment>
<accession>A0A0F9Q0F4</accession>
<name>A0A0F9Q0F4_9ZZZZ</name>
<sequence length="70" mass="7803">MRKVIVGRFMGKPLEVSITRDDKKITYTGLQAERALAVVNCILLANLKAKSKGKRPGILDKMTFVVIPNF</sequence>
<gene>
    <name evidence="1" type="ORF">LCGC14_1153020</name>
</gene>
<dbReference type="AlphaFoldDB" id="A0A0F9Q0F4"/>
<organism evidence="1">
    <name type="scientific">marine sediment metagenome</name>
    <dbReference type="NCBI Taxonomy" id="412755"/>
    <lineage>
        <taxon>unclassified sequences</taxon>
        <taxon>metagenomes</taxon>
        <taxon>ecological metagenomes</taxon>
    </lineage>
</organism>
<evidence type="ECO:0000313" key="1">
    <source>
        <dbReference type="EMBL" id="KKM98917.1"/>
    </source>
</evidence>
<protein>
    <submittedName>
        <fullName evidence="1">Uncharacterized protein</fullName>
    </submittedName>
</protein>
<reference evidence="1" key="1">
    <citation type="journal article" date="2015" name="Nature">
        <title>Complex archaea that bridge the gap between prokaryotes and eukaryotes.</title>
        <authorList>
            <person name="Spang A."/>
            <person name="Saw J.H."/>
            <person name="Jorgensen S.L."/>
            <person name="Zaremba-Niedzwiedzka K."/>
            <person name="Martijn J."/>
            <person name="Lind A.E."/>
            <person name="van Eijk R."/>
            <person name="Schleper C."/>
            <person name="Guy L."/>
            <person name="Ettema T.J."/>
        </authorList>
    </citation>
    <scope>NUCLEOTIDE SEQUENCE</scope>
</reference>